<reference evidence="7" key="1">
    <citation type="journal article" date="2022" name="bioRxiv">
        <title>Sequencing and chromosome-scale assembly of the giantPleurodeles waltlgenome.</title>
        <authorList>
            <person name="Brown T."/>
            <person name="Elewa A."/>
            <person name="Iarovenko S."/>
            <person name="Subramanian E."/>
            <person name="Araus A.J."/>
            <person name="Petzold A."/>
            <person name="Susuki M."/>
            <person name="Suzuki K.-i.T."/>
            <person name="Hayashi T."/>
            <person name="Toyoda A."/>
            <person name="Oliveira C."/>
            <person name="Osipova E."/>
            <person name="Leigh N.D."/>
            <person name="Simon A."/>
            <person name="Yun M.H."/>
        </authorList>
    </citation>
    <scope>NUCLEOTIDE SEQUENCE</scope>
    <source>
        <strain evidence="7">20211129_DDA</strain>
        <tissue evidence="7">Liver</tissue>
    </source>
</reference>
<feature type="compositionally biased region" description="Basic and acidic residues" evidence="6">
    <location>
        <begin position="20"/>
        <end position="47"/>
    </location>
</feature>
<protein>
    <submittedName>
        <fullName evidence="7">Uncharacterized protein</fullName>
    </submittedName>
</protein>
<accession>A0AAV7TUC2</accession>
<dbReference type="SUPFAM" id="SSF56059">
    <property type="entry name" value="Glutathione synthetase ATP-binding domain-like"/>
    <property type="match status" value="1"/>
</dbReference>
<dbReference type="Gene3D" id="3.30.470.20">
    <property type="entry name" value="ATP-grasp fold, B domain"/>
    <property type="match status" value="1"/>
</dbReference>
<dbReference type="Proteomes" id="UP001066276">
    <property type="component" value="Chromosome 3_2"/>
</dbReference>
<feature type="compositionally biased region" description="Acidic residues" evidence="6">
    <location>
        <begin position="68"/>
        <end position="109"/>
    </location>
</feature>
<comment type="similarity">
    <text evidence="1">Belongs to the tubulin--tyrosine ligase family.</text>
</comment>
<keyword evidence="3" id="KW-0493">Microtubule</keyword>
<dbReference type="GO" id="GO:0015631">
    <property type="term" value="F:tubulin binding"/>
    <property type="evidence" value="ECO:0007669"/>
    <property type="project" value="TreeGrafter"/>
</dbReference>
<dbReference type="FunFam" id="3.30.470.20:FF:000009">
    <property type="entry name" value="tubulin polyglutamylase TTLL5 isoform X1"/>
    <property type="match status" value="1"/>
</dbReference>
<dbReference type="GO" id="GO:0000226">
    <property type="term" value="P:microtubule cytoskeleton organization"/>
    <property type="evidence" value="ECO:0007669"/>
    <property type="project" value="TreeGrafter"/>
</dbReference>
<evidence type="ECO:0000256" key="2">
    <source>
        <dbReference type="ARBA" id="ARBA00022598"/>
    </source>
</evidence>
<dbReference type="PANTHER" id="PTHR12241">
    <property type="entry name" value="TUBULIN POLYGLUTAMYLASE"/>
    <property type="match status" value="1"/>
</dbReference>
<keyword evidence="8" id="KW-1185">Reference proteome</keyword>
<feature type="compositionally biased region" description="Basic and acidic residues" evidence="6">
    <location>
        <begin position="615"/>
        <end position="644"/>
    </location>
</feature>
<feature type="compositionally biased region" description="Basic and acidic residues" evidence="6">
    <location>
        <begin position="151"/>
        <end position="160"/>
    </location>
</feature>
<keyword evidence="4" id="KW-0547">Nucleotide-binding</keyword>
<name>A0AAV7TUC2_PLEWA</name>
<dbReference type="Pfam" id="PF03133">
    <property type="entry name" value="TTL"/>
    <property type="match status" value="1"/>
</dbReference>
<dbReference type="GO" id="GO:0005524">
    <property type="term" value="F:ATP binding"/>
    <property type="evidence" value="ECO:0007669"/>
    <property type="project" value="UniProtKB-KW"/>
</dbReference>
<evidence type="ECO:0000256" key="3">
    <source>
        <dbReference type="ARBA" id="ARBA00022701"/>
    </source>
</evidence>
<dbReference type="GO" id="GO:0070740">
    <property type="term" value="F:tubulin-glutamic acid ligase activity"/>
    <property type="evidence" value="ECO:0007669"/>
    <property type="project" value="TreeGrafter"/>
</dbReference>
<feature type="region of interest" description="Disordered" evidence="6">
    <location>
        <begin position="615"/>
        <end position="672"/>
    </location>
</feature>
<sequence>MVTAGPVSGLLMEVVVADRSVARGEPGEEGGEYRRQGAQDSPGDRPGRTASLVTTIVTAEDVSKDMNEESEEESDGTEDDFEEEEDVEEEEDEEIECESEAESTGEPDQDPTAPPMANPTNETREWNTEAIKEQQAKYLSKEDSTPGEPMPKPEKSEFRTEAVNAAHETEAGKRKKRKKRRPLGINLTNCKYESVRRAARLCNLREVGEDEEWILYWTDCSVSLERVMEMKRFQKINHFPGMNEICRKDLLARNMNRLLKLFPKEFNIFPRTWCLPADYGDLQAYCRMKKNKTYICKPDSGCQGKGIFICRNPKELKHGDHLICQQYIVKPFLIDGFKFDLRVYVLVTSCDPLRIFVYEEGLARFATMNYIEPSNNNLDDICMHLTNYAINKHNENFIRDDVSGSKRKLSTLNEWLKDHNYDTDKIWEDIEDVVIKTLIAAHPILKHNYRTCFPNHVAGSACFEILGFDILLDRKAKPWLLEVNHSPSFTTDSLMDREVKDSLLYDTLNLINLRACDKKKVLEEDKRRVKERLFQRNPPREARREQLESNQAVWLEQSEKYENIHLGGFRRIFPSEKSEKYDKFFKHSGSLFQETAASKAREECARQQLEELRLKQEQRENLSGKKKRENKELLQGESAGEKNMPRRPVFRKPLPRMTFTNARSPEKEEVQIDTMKPLDIDEEEELERLRGLLQREKLIRDLGIVDQIYRLLNAVNNKASANQVPEIYFVDNQARKTTRFIHDMFLCQENEGFLSHLPLSYLVGTADLAKQAVPLTAEKSQRLLQHNFAPGFFGGVPPSTKCALRQSPQPKSLVWTGGQNTGLLTGAVDATSCAKSLKDGGLVRFSSARVKAESKRALTRRPGHTNGVLSGGSLSNLLPGGPGLSSTARAFPGVAGSLPNSAELELAITSASAPIAPRVIHMHRLSPASTHTLKLHRKWT</sequence>
<dbReference type="GO" id="GO:0036064">
    <property type="term" value="C:ciliary basal body"/>
    <property type="evidence" value="ECO:0007669"/>
    <property type="project" value="TreeGrafter"/>
</dbReference>
<dbReference type="PROSITE" id="PS51221">
    <property type="entry name" value="TTL"/>
    <property type="match status" value="1"/>
</dbReference>
<keyword evidence="2" id="KW-0436">Ligase</keyword>
<keyword evidence="5" id="KW-0067">ATP-binding</keyword>
<evidence type="ECO:0000256" key="4">
    <source>
        <dbReference type="ARBA" id="ARBA00022741"/>
    </source>
</evidence>
<dbReference type="GO" id="GO:0005874">
    <property type="term" value="C:microtubule"/>
    <property type="evidence" value="ECO:0007669"/>
    <property type="project" value="UniProtKB-KW"/>
</dbReference>
<evidence type="ECO:0000256" key="1">
    <source>
        <dbReference type="ARBA" id="ARBA00006820"/>
    </source>
</evidence>
<evidence type="ECO:0000313" key="8">
    <source>
        <dbReference type="Proteomes" id="UP001066276"/>
    </source>
</evidence>
<evidence type="ECO:0000256" key="5">
    <source>
        <dbReference type="ARBA" id="ARBA00022840"/>
    </source>
</evidence>
<organism evidence="7 8">
    <name type="scientific">Pleurodeles waltl</name>
    <name type="common">Iberian ribbed newt</name>
    <dbReference type="NCBI Taxonomy" id="8319"/>
    <lineage>
        <taxon>Eukaryota</taxon>
        <taxon>Metazoa</taxon>
        <taxon>Chordata</taxon>
        <taxon>Craniata</taxon>
        <taxon>Vertebrata</taxon>
        <taxon>Euteleostomi</taxon>
        <taxon>Amphibia</taxon>
        <taxon>Batrachia</taxon>
        <taxon>Caudata</taxon>
        <taxon>Salamandroidea</taxon>
        <taxon>Salamandridae</taxon>
        <taxon>Pleurodelinae</taxon>
        <taxon>Pleurodeles</taxon>
    </lineage>
</organism>
<gene>
    <name evidence="7" type="ORF">NDU88_005297</name>
</gene>
<comment type="caution">
    <text evidence="7">The sequence shown here is derived from an EMBL/GenBank/DDBJ whole genome shotgun (WGS) entry which is preliminary data.</text>
</comment>
<dbReference type="InterPro" id="IPR004344">
    <property type="entry name" value="TTL/TTLL_fam"/>
</dbReference>
<evidence type="ECO:0000313" key="7">
    <source>
        <dbReference type="EMBL" id="KAJ1180073.1"/>
    </source>
</evidence>
<proteinExistence type="inferred from homology"/>
<feature type="region of interest" description="Disordered" evidence="6">
    <location>
        <begin position="19"/>
        <end position="179"/>
    </location>
</feature>
<feature type="compositionally biased region" description="Basic and acidic residues" evidence="6">
    <location>
        <begin position="122"/>
        <end position="144"/>
    </location>
</feature>
<dbReference type="EMBL" id="JANPWB010000006">
    <property type="protein sequence ID" value="KAJ1180073.1"/>
    <property type="molecule type" value="Genomic_DNA"/>
</dbReference>
<dbReference type="PANTHER" id="PTHR12241:SF161">
    <property type="entry name" value="TUBULIN POLYGLUTAMYLASE TTLL6"/>
    <property type="match status" value="1"/>
</dbReference>
<dbReference type="AlphaFoldDB" id="A0AAV7TUC2"/>
<evidence type="ECO:0000256" key="6">
    <source>
        <dbReference type="SAM" id="MobiDB-lite"/>
    </source>
</evidence>